<evidence type="ECO:0000256" key="4">
    <source>
        <dbReference type="SAM" id="MobiDB-lite"/>
    </source>
</evidence>
<dbReference type="PANTHER" id="PTHR35848">
    <property type="entry name" value="OXALATE-BINDING PROTEIN"/>
    <property type="match status" value="1"/>
</dbReference>
<evidence type="ECO:0000256" key="1">
    <source>
        <dbReference type="ARBA" id="ARBA00022723"/>
    </source>
</evidence>
<evidence type="ECO:0000313" key="7">
    <source>
        <dbReference type="Proteomes" id="UP000076727"/>
    </source>
</evidence>
<feature type="compositionally biased region" description="Polar residues" evidence="4">
    <location>
        <begin position="380"/>
        <end position="392"/>
    </location>
</feature>
<accession>A0A165MXQ9</accession>
<evidence type="ECO:0000259" key="5">
    <source>
        <dbReference type="SMART" id="SM00835"/>
    </source>
</evidence>
<dbReference type="InterPro" id="IPR051610">
    <property type="entry name" value="GPI/OXD"/>
</dbReference>
<sequence>MVEPRRGNKGSNIVGPRNPDRERQNPDMIVSPPTDWGTVLNMKWSWADSHMHLAEGGWAREVTVRELPMSRDLAATNMRLDEGAVRELHWHNDSEWAYILEGRVRITGIDYGGLYFEEDVEKGDLWFFPQGVPHSLQGLEGGCEFLLIFDDGEASEYKAFQLTDWLAHTPRDILRKNFKVPESTLEHIPTREKFIFRSLLTKHSIADEMQPGVPTTRRRLVHKMLAQEPMKVAGGEVRIADSRNFPVTTISAAHVVINPHALREMHWHPYADEWSMFLSGKAKVTVFTVQATRTYNFVAGDVMIVPRNCGHYIENIGDEPIEMLEIFKSPRFEEFSLNQWLAVTPPYVVQATLNVGEEFTEALDKGHTPIRDGSVLGESHSGQNGQKVQSKL</sequence>
<dbReference type="InterPro" id="IPR011051">
    <property type="entry name" value="RmlC_Cupin_sf"/>
</dbReference>
<feature type="binding site" evidence="3">
    <location>
        <position position="134"/>
    </location>
    <ligand>
        <name>Mn(2+)</name>
        <dbReference type="ChEBI" id="CHEBI:29035"/>
        <label>1</label>
    </ligand>
</feature>
<dbReference type="AlphaFoldDB" id="A0A165MXQ9"/>
<proteinExistence type="predicted"/>
<protein>
    <submittedName>
        <fullName evidence="6">Bicupin, oxalate decarboxylase/oxidase</fullName>
    </submittedName>
</protein>
<dbReference type="SMART" id="SM00835">
    <property type="entry name" value="Cupin_1"/>
    <property type="match status" value="2"/>
</dbReference>
<dbReference type="InterPro" id="IPR006045">
    <property type="entry name" value="Cupin_1"/>
</dbReference>
<feature type="binding site" evidence="3">
    <location>
        <position position="268"/>
    </location>
    <ligand>
        <name>Mn(2+)</name>
        <dbReference type="ChEBI" id="CHEBI:29035"/>
        <label>2</label>
    </ligand>
</feature>
<feature type="active site" description="Proton donor" evidence="2">
    <location>
        <position position="325"/>
    </location>
</feature>
<feature type="binding site" evidence="3">
    <location>
        <position position="95"/>
    </location>
    <ligand>
        <name>Mn(2+)</name>
        <dbReference type="ChEBI" id="CHEBI:29035"/>
        <label>1</label>
    </ligand>
</feature>
<dbReference type="SUPFAM" id="SSF51182">
    <property type="entry name" value="RmlC-like cupins"/>
    <property type="match status" value="1"/>
</dbReference>
<dbReference type="CDD" id="cd20305">
    <property type="entry name" value="cupin_OxDC_C"/>
    <property type="match status" value="1"/>
</dbReference>
<dbReference type="Gene3D" id="2.60.120.10">
    <property type="entry name" value="Jelly Rolls"/>
    <property type="match status" value="2"/>
</dbReference>
<feature type="binding site" evidence="3">
    <location>
        <position position="91"/>
    </location>
    <ligand>
        <name>Mn(2+)</name>
        <dbReference type="ChEBI" id="CHEBI:29035"/>
        <label>1</label>
    </ligand>
</feature>
<dbReference type="EMBL" id="KV429092">
    <property type="protein sequence ID" value="KZT66255.1"/>
    <property type="molecule type" value="Genomic_DNA"/>
</dbReference>
<dbReference type="InterPro" id="IPR014710">
    <property type="entry name" value="RmlC-like_jellyroll"/>
</dbReference>
<dbReference type="CDD" id="cd20304">
    <property type="entry name" value="cupin_OxDC_N"/>
    <property type="match status" value="1"/>
</dbReference>
<feature type="binding site" evidence="3">
    <location>
        <position position="311"/>
    </location>
    <ligand>
        <name>Mn(2+)</name>
        <dbReference type="ChEBI" id="CHEBI:29035"/>
        <label>2</label>
    </ligand>
</feature>
<feature type="domain" description="Cupin type-1" evidence="5">
    <location>
        <begin position="222"/>
        <end position="361"/>
    </location>
</feature>
<dbReference type="Pfam" id="PF00190">
    <property type="entry name" value="Cupin_1"/>
    <property type="match status" value="2"/>
</dbReference>
<evidence type="ECO:0000256" key="2">
    <source>
        <dbReference type="PIRSR" id="PIRSR617774-1"/>
    </source>
</evidence>
<dbReference type="GO" id="GO:0046872">
    <property type="term" value="F:metal ion binding"/>
    <property type="evidence" value="ECO:0007669"/>
    <property type="project" value="UniProtKB-KW"/>
</dbReference>
<keyword evidence="7" id="KW-1185">Reference proteome</keyword>
<dbReference type="PANTHER" id="PTHR35848:SF9">
    <property type="entry name" value="SLL1358 PROTEIN"/>
    <property type="match status" value="1"/>
</dbReference>
<dbReference type="GO" id="GO:0033609">
    <property type="term" value="P:oxalate metabolic process"/>
    <property type="evidence" value="ECO:0007669"/>
    <property type="project" value="InterPro"/>
</dbReference>
<dbReference type="InterPro" id="IPR017774">
    <property type="entry name" value="Bicupin_oxalate_deCO2ase/Oxase"/>
</dbReference>
<name>A0A165MXQ9_9APHY</name>
<feature type="binding site" evidence="3">
    <location>
        <position position="266"/>
    </location>
    <ligand>
        <name>Mn(2+)</name>
        <dbReference type="ChEBI" id="CHEBI:29035"/>
        <label>2</label>
    </ligand>
</feature>
<dbReference type="Proteomes" id="UP000076727">
    <property type="component" value="Unassembled WGS sequence"/>
</dbReference>
<reference evidence="6 7" key="1">
    <citation type="journal article" date="2016" name="Mol. Biol. Evol.">
        <title>Comparative Genomics of Early-Diverging Mushroom-Forming Fungi Provides Insights into the Origins of Lignocellulose Decay Capabilities.</title>
        <authorList>
            <person name="Nagy L.G."/>
            <person name="Riley R."/>
            <person name="Tritt A."/>
            <person name="Adam C."/>
            <person name="Daum C."/>
            <person name="Floudas D."/>
            <person name="Sun H."/>
            <person name="Yadav J.S."/>
            <person name="Pangilinan J."/>
            <person name="Larsson K.H."/>
            <person name="Matsuura K."/>
            <person name="Barry K."/>
            <person name="Labutti K."/>
            <person name="Kuo R."/>
            <person name="Ohm R.A."/>
            <person name="Bhattacharya S.S."/>
            <person name="Shirouzu T."/>
            <person name="Yoshinaga Y."/>
            <person name="Martin F.M."/>
            <person name="Grigoriev I.V."/>
            <person name="Hibbett D.S."/>
        </authorList>
    </citation>
    <scope>NUCLEOTIDE SEQUENCE [LARGE SCALE GENOMIC DNA]</scope>
    <source>
        <strain evidence="6 7">L-15889</strain>
    </source>
</reference>
<evidence type="ECO:0000256" key="3">
    <source>
        <dbReference type="PIRSR" id="PIRSR617774-2"/>
    </source>
</evidence>
<dbReference type="OrthoDB" id="10263073at2759"/>
<gene>
    <name evidence="6" type="ORF">DAEQUDRAFT_730491</name>
</gene>
<dbReference type="STRING" id="1314783.A0A165MXQ9"/>
<keyword evidence="3" id="KW-0464">Manganese</keyword>
<feature type="region of interest" description="Disordered" evidence="4">
    <location>
        <begin position="370"/>
        <end position="392"/>
    </location>
</feature>
<feature type="binding site" evidence="3">
    <location>
        <position position="89"/>
    </location>
    <ligand>
        <name>Mn(2+)</name>
        <dbReference type="ChEBI" id="CHEBI:29035"/>
        <label>1</label>
    </ligand>
</feature>
<keyword evidence="1 3" id="KW-0479">Metal-binding</keyword>
<feature type="region of interest" description="Disordered" evidence="4">
    <location>
        <begin position="1"/>
        <end position="32"/>
    </location>
</feature>
<evidence type="ECO:0000313" key="6">
    <source>
        <dbReference type="EMBL" id="KZT66255.1"/>
    </source>
</evidence>
<dbReference type="NCBIfam" id="TIGR03404">
    <property type="entry name" value="bicupin_oxalic"/>
    <property type="match status" value="1"/>
</dbReference>
<organism evidence="6 7">
    <name type="scientific">Daedalea quercina L-15889</name>
    <dbReference type="NCBI Taxonomy" id="1314783"/>
    <lineage>
        <taxon>Eukaryota</taxon>
        <taxon>Fungi</taxon>
        <taxon>Dikarya</taxon>
        <taxon>Basidiomycota</taxon>
        <taxon>Agaricomycotina</taxon>
        <taxon>Agaricomycetes</taxon>
        <taxon>Polyporales</taxon>
        <taxon>Fomitopsis</taxon>
    </lineage>
</organism>
<feature type="domain" description="Cupin type-1" evidence="5">
    <location>
        <begin position="50"/>
        <end position="186"/>
    </location>
</feature>
<comment type="cofactor">
    <cofactor evidence="3">
        <name>Mn(2+)</name>
        <dbReference type="ChEBI" id="CHEBI:29035"/>
    </cofactor>
    <text evidence="3">Binds 2 manganese ions per subunit.</text>
</comment>
<feature type="binding site" evidence="3">
    <location>
        <position position="273"/>
    </location>
    <ligand>
        <name>Mn(2+)</name>
        <dbReference type="ChEBI" id="CHEBI:29035"/>
        <label>2</label>
    </ligand>
</feature>